<feature type="transmembrane region" description="Helical" evidence="1">
    <location>
        <begin position="88"/>
        <end position="107"/>
    </location>
</feature>
<dbReference type="InParanoid" id="C8X7M4"/>
<accession>C8X7M4</accession>
<keyword evidence="3" id="KW-1185">Reference proteome</keyword>
<keyword evidence="1" id="KW-0472">Membrane</keyword>
<dbReference type="KEGG" id="nml:Namu_2628"/>
<dbReference type="AlphaFoldDB" id="C8X7M4"/>
<proteinExistence type="predicted"/>
<dbReference type="InterPro" id="IPR018723">
    <property type="entry name" value="DUF2254_membrane"/>
</dbReference>
<keyword evidence="1" id="KW-1133">Transmembrane helix</keyword>
<protein>
    <submittedName>
        <fullName evidence="2">Membrane protein-like protein</fullName>
    </submittedName>
</protein>
<gene>
    <name evidence="2" type="ordered locus">Namu_2628</name>
</gene>
<organism evidence="2 3">
    <name type="scientific">Nakamurella multipartita (strain ATCC 700099 / DSM 44233 / CIP 104796 / JCM 9543 / NBRC 105858 / Y-104)</name>
    <name type="common">Microsphaera multipartita</name>
    <dbReference type="NCBI Taxonomy" id="479431"/>
    <lineage>
        <taxon>Bacteria</taxon>
        <taxon>Bacillati</taxon>
        <taxon>Actinomycetota</taxon>
        <taxon>Actinomycetes</taxon>
        <taxon>Nakamurellales</taxon>
        <taxon>Nakamurellaceae</taxon>
        <taxon>Nakamurella</taxon>
    </lineage>
</organism>
<evidence type="ECO:0000313" key="2">
    <source>
        <dbReference type="EMBL" id="ACV78977.1"/>
    </source>
</evidence>
<evidence type="ECO:0000313" key="3">
    <source>
        <dbReference type="Proteomes" id="UP000002218"/>
    </source>
</evidence>
<keyword evidence="1" id="KW-0812">Transmembrane</keyword>
<dbReference type="STRING" id="479431.Namu_2628"/>
<dbReference type="HOGENOM" id="CLU_1990246_0_0_11"/>
<dbReference type="EMBL" id="CP001737">
    <property type="protein sequence ID" value="ACV78977.1"/>
    <property type="molecule type" value="Genomic_DNA"/>
</dbReference>
<dbReference type="Pfam" id="PF10011">
    <property type="entry name" value="DUF2254"/>
    <property type="match status" value="1"/>
</dbReference>
<dbReference type="eggNOG" id="COG4325">
    <property type="taxonomic scope" value="Bacteria"/>
</dbReference>
<reference evidence="2 3" key="2">
    <citation type="journal article" date="2010" name="Stand. Genomic Sci.">
        <title>Complete genome sequence of Nakamurella multipartita type strain (Y-104).</title>
        <authorList>
            <person name="Tice H."/>
            <person name="Mayilraj S."/>
            <person name="Sims D."/>
            <person name="Lapidus A."/>
            <person name="Nolan M."/>
            <person name="Lucas S."/>
            <person name="Glavina Del Rio T."/>
            <person name="Copeland A."/>
            <person name="Cheng J.F."/>
            <person name="Meincke L."/>
            <person name="Bruce D."/>
            <person name="Goodwin L."/>
            <person name="Pitluck S."/>
            <person name="Ivanova N."/>
            <person name="Mavromatis K."/>
            <person name="Ovchinnikova G."/>
            <person name="Pati A."/>
            <person name="Chen A."/>
            <person name="Palaniappan K."/>
            <person name="Land M."/>
            <person name="Hauser L."/>
            <person name="Chang Y.J."/>
            <person name="Jeffries C.D."/>
            <person name="Detter J.C."/>
            <person name="Brettin T."/>
            <person name="Rohde M."/>
            <person name="Goker M."/>
            <person name="Bristow J."/>
            <person name="Eisen J.A."/>
            <person name="Markowitz V."/>
            <person name="Hugenholtz P."/>
            <person name="Kyrpides N.C."/>
            <person name="Klenk H.P."/>
            <person name="Chen F."/>
        </authorList>
    </citation>
    <scope>NUCLEOTIDE SEQUENCE [LARGE SCALE GENOMIC DNA]</scope>
    <source>
        <strain evidence="3">ATCC 700099 / DSM 44233 / CIP 104796 / JCM 9543 / NBRC 105858 / Y-104</strain>
    </source>
</reference>
<evidence type="ECO:0000256" key="1">
    <source>
        <dbReference type="SAM" id="Phobius"/>
    </source>
</evidence>
<reference evidence="3" key="1">
    <citation type="submission" date="2009-09" db="EMBL/GenBank/DDBJ databases">
        <title>The complete genome of Nakamurella multipartita DSM 44233.</title>
        <authorList>
            <consortium name="US DOE Joint Genome Institute (JGI-PGF)"/>
            <person name="Lucas S."/>
            <person name="Copeland A."/>
            <person name="Lapidus A."/>
            <person name="Glavina del Rio T."/>
            <person name="Dalin E."/>
            <person name="Tice H."/>
            <person name="Bruce D."/>
            <person name="Goodwin L."/>
            <person name="Pitluck S."/>
            <person name="Kyrpides N."/>
            <person name="Mavromatis K."/>
            <person name="Ivanova N."/>
            <person name="Ovchinnikova G."/>
            <person name="Sims D."/>
            <person name="Meincke L."/>
            <person name="Brettin T."/>
            <person name="Detter J.C."/>
            <person name="Han C."/>
            <person name="Larimer F."/>
            <person name="Land M."/>
            <person name="Hauser L."/>
            <person name="Markowitz V."/>
            <person name="Cheng J.-F."/>
            <person name="Hugenholtz P."/>
            <person name="Woyke T."/>
            <person name="Wu D."/>
            <person name="Klenk H.-P."/>
            <person name="Eisen J.A."/>
        </authorList>
    </citation>
    <scope>NUCLEOTIDE SEQUENCE [LARGE SCALE GENOMIC DNA]</scope>
    <source>
        <strain evidence="3">ATCC 700099 / DSM 44233 / CIP 104796 / JCM 9543 / NBRC 105858 / Y-104</strain>
    </source>
</reference>
<feature type="transmembrane region" description="Helical" evidence="1">
    <location>
        <begin position="45"/>
        <end position="68"/>
    </location>
</feature>
<name>C8X7M4_NAKMY</name>
<dbReference type="Proteomes" id="UP000002218">
    <property type="component" value="Chromosome"/>
</dbReference>
<sequence>MFRGARRGTGIGITLPLVDEYMHDDLLGWLTPYLLGGGGDAARNVLATIAGSLITVTPSTFSLMVVTLQLASSQFSPRLQPAFSSDRFVQSTLAPFLGTFTFSVTVFRRSAPVLMPRRSSTRRSR</sequence>